<keyword evidence="15" id="KW-1185">Reference proteome</keyword>
<dbReference type="Pfam" id="PF02518">
    <property type="entry name" value="HATPase_c"/>
    <property type="match status" value="1"/>
</dbReference>
<dbReference type="Gene3D" id="6.10.340.10">
    <property type="match status" value="1"/>
</dbReference>
<keyword evidence="11" id="KW-0472">Membrane</keyword>
<feature type="transmembrane region" description="Helical" evidence="11">
    <location>
        <begin position="25"/>
        <end position="47"/>
    </location>
</feature>
<keyword evidence="4" id="KW-1003">Cell membrane</keyword>
<dbReference type="PRINTS" id="PR00344">
    <property type="entry name" value="BCTRLSENSOR"/>
</dbReference>
<dbReference type="Pfam" id="PF00512">
    <property type="entry name" value="HisKA"/>
    <property type="match status" value="1"/>
</dbReference>
<feature type="region of interest" description="Disordered" evidence="10">
    <location>
        <begin position="83"/>
        <end position="116"/>
    </location>
</feature>
<dbReference type="InterPro" id="IPR003660">
    <property type="entry name" value="HAMP_dom"/>
</dbReference>
<dbReference type="SUPFAM" id="SSF55874">
    <property type="entry name" value="ATPase domain of HSP90 chaperone/DNA topoisomerase II/histidine kinase"/>
    <property type="match status" value="1"/>
</dbReference>
<keyword evidence="11" id="KW-1133">Transmembrane helix</keyword>
<feature type="domain" description="Histidine kinase" evidence="12">
    <location>
        <begin position="321"/>
        <end position="528"/>
    </location>
</feature>
<keyword evidence="8 14" id="KW-0418">Kinase</keyword>
<evidence type="ECO:0000313" key="14">
    <source>
        <dbReference type="EMBL" id="MFC0203655.1"/>
    </source>
</evidence>
<evidence type="ECO:0000256" key="1">
    <source>
        <dbReference type="ARBA" id="ARBA00000085"/>
    </source>
</evidence>
<evidence type="ECO:0000256" key="7">
    <source>
        <dbReference type="ARBA" id="ARBA00022741"/>
    </source>
</evidence>
<evidence type="ECO:0000256" key="5">
    <source>
        <dbReference type="ARBA" id="ARBA00022553"/>
    </source>
</evidence>
<evidence type="ECO:0000256" key="6">
    <source>
        <dbReference type="ARBA" id="ARBA00022679"/>
    </source>
</evidence>
<keyword evidence="11" id="KW-0812">Transmembrane</keyword>
<dbReference type="Proteomes" id="UP001589798">
    <property type="component" value="Unassembled WGS sequence"/>
</dbReference>
<comment type="caution">
    <text evidence="14">The sequence shown here is derived from an EMBL/GenBank/DDBJ whole genome shotgun (WGS) entry which is preliminary data.</text>
</comment>
<dbReference type="SMART" id="SM00387">
    <property type="entry name" value="HATPase_c"/>
    <property type="match status" value="1"/>
</dbReference>
<evidence type="ECO:0000256" key="11">
    <source>
        <dbReference type="SAM" id="Phobius"/>
    </source>
</evidence>
<protein>
    <recommendedName>
        <fullName evidence="3">histidine kinase</fullName>
        <ecNumber evidence="3">2.7.13.3</ecNumber>
    </recommendedName>
</protein>
<dbReference type="EC" id="2.7.13.3" evidence="3"/>
<dbReference type="InterPro" id="IPR003594">
    <property type="entry name" value="HATPase_dom"/>
</dbReference>
<dbReference type="InterPro" id="IPR036890">
    <property type="entry name" value="HATPase_C_sf"/>
</dbReference>
<evidence type="ECO:0000256" key="3">
    <source>
        <dbReference type="ARBA" id="ARBA00012438"/>
    </source>
</evidence>
<proteinExistence type="predicted"/>
<evidence type="ECO:0000313" key="15">
    <source>
        <dbReference type="Proteomes" id="UP001589798"/>
    </source>
</evidence>
<evidence type="ECO:0000256" key="2">
    <source>
        <dbReference type="ARBA" id="ARBA00004651"/>
    </source>
</evidence>
<gene>
    <name evidence="14" type="ORF">ACFFJC_05130</name>
</gene>
<feature type="domain" description="HAMP" evidence="13">
    <location>
        <begin position="260"/>
        <end position="313"/>
    </location>
</feature>
<sequence length="533" mass="56250">MSARISARFKAWVARHWPVLRLRTILLGTLVFVAALPGVGAIFLRVYENALVRRTEAELVAQGAALAAAASVVAEGIAIQGPPPSPPARYHDRPTEVDLRSSPVLPPRPAAVPAGGGPDRAALALARRMMPAFQQTKVTTLASIVMLDARGVVLNGREAGRSLAALPEVRAALGGSAVTVLRENAGYGGRYPLEWLSRAAGIRLHHARPVTVGGKVVGVLLLSRSPRALFLGLYEDRGKIVLGIVAIFLMLVGLTGVLSRAIVRPMEALSRATRELASGHRVDARRPTLQVVEIHALFEDFAQMARSIETRSRYLKDFASALSHEFKTPLAGISGAIELLQDHGAAMAPAERERFLANMAADAERLSRLVRRLMELARADVLVGERGARCQAGDVLAAVADGVSGDRFTLAATQVGKVPPMAADAGALETVLMILAENARQAGATHLCATVSAREGRVFIDLLDDGPGVPESDRERVFEPFFTSKRERGGTGLGLAIAVSLMGAYGGAIALLLSSSGARFRIDGPAAPGPPGA</sequence>
<name>A0ABV6CSD9_9SPHN</name>
<dbReference type="PANTHER" id="PTHR44936:SF10">
    <property type="entry name" value="SENSOR PROTEIN RSTB"/>
    <property type="match status" value="1"/>
</dbReference>
<keyword evidence="5" id="KW-0597">Phosphoprotein</keyword>
<evidence type="ECO:0000259" key="13">
    <source>
        <dbReference type="PROSITE" id="PS50885"/>
    </source>
</evidence>
<dbReference type="GO" id="GO:0016301">
    <property type="term" value="F:kinase activity"/>
    <property type="evidence" value="ECO:0007669"/>
    <property type="project" value="UniProtKB-KW"/>
</dbReference>
<comment type="catalytic activity">
    <reaction evidence="1">
        <text>ATP + protein L-histidine = ADP + protein N-phospho-L-histidine.</text>
        <dbReference type="EC" id="2.7.13.3"/>
    </reaction>
</comment>
<evidence type="ECO:0000256" key="8">
    <source>
        <dbReference type="ARBA" id="ARBA00022777"/>
    </source>
</evidence>
<dbReference type="InterPro" id="IPR036097">
    <property type="entry name" value="HisK_dim/P_sf"/>
</dbReference>
<dbReference type="EMBL" id="JBHLWK010000008">
    <property type="protein sequence ID" value="MFC0203655.1"/>
    <property type="molecule type" value="Genomic_DNA"/>
</dbReference>
<dbReference type="InterPro" id="IPR004358">
    <property type="entry name" value="Sig_transdc_His_kin-like_C"/>
</dbReference>
<keyword evidence="7" id="KW-0547">Nucleotide-binding</keyword>
<keyword evidence="9" id="KW-0067">ATP-binding</keyword>
<comment type="subcellular location">
    <subcellularLocation>
        <location evidence="2">Cell membrane</location>
        <topology evidence="2">Multi-pass membrane protein</topology>
    </subcellularLocation>
</comment>
<evidence type="ECO:0000256" key="4">
    <source>
        <dbReference type="ARBA" id="ARBA00022475"/>
    </source>
</evidence>
<dbReference type="InterPro" id="IPR050980">
    <property type="entry name" value="2C_sensor_his_kinase"/>
</dbReference>
<dbReference type="CDD" id="cd00082">
    <property type="entry name" value="HisKA"/>
    <property type="match status" value="1"/>
</dbReference>
<dbReference type="Pfam" id="PF00672">
    <property type="entry name" value="HAMP"/>
    <property type="match status" value="1"/>
</dbReference>
<feature type="transmembrane region" description="Helical" evidence="11">
    <location>
        <begin position="493"/>
        <end position="513"/>
    </location>
</feature>
<evidence type="ECO:0000256" key="10">
    <source>
        <dbReference type="SAM" id="MobiDB-lite"/>
    </source>
</evidence>
<keyword evidence="6" id="KW-0808">Transferase</keyword>
<feature type="compositionally biased region" description="Basic and acidic residues" evidence="10">
    <location>
        <begin position="89"/>
        <end position="99"/>
    </location>
</feature>
<feature type="transmembrane region" description="Helical" evidence="11">
    <location>
        <begin position="240"/>
        <end position="263"/>
    </location>
</feature>
<dbReference type="InterPro" id="IPR003661">
    <property type="entry name" value="HisK_dim/P_dom"/>
</dbReference>
<evidence type="ECO:0000256" key="9">
    <source>
        <dbReference type="ARBA" id="ARBA00022840"/>
    </source>
</evidence>
<accession>A0ABV6CSD9</accession>
<dbReference type="PROSITE" id="PS50109">
    <property type="entry name" value="HIS_KIN"/>
    <property type="match status" value="1"/>
</dbReference>
<organism evidence="14 15">
    <name type="scientific">Novosphingobium soli</name>
    <dbReference type="NCBI Taxonomy" id="574956"/>
    <lineage>
        <taxon>Bacteria</taxon>
        <taxon>Pseudomonadati</taxon>
        <taxon>Pseudomonadota</taxon>
        <taxon>Alphaproteobacteria</taxon>
        <taxon>Sphingomonadales</taxon>
        <taxon>Sphingomonadaceae</taxon>
        <taxon>Novosphingobium</taxon>
    </lineage>
</organism>
<dbReference type="SMART" id="SM00388">
    <property type="entry name" value="HisKA"/>
    <property type="match status" value="1"/>
</dbReference>
<dbReference type="Gene3D" id="3.30.565.10">
    <property type="entry name" value="Histidine kinase-like ATPase, C-terminal domain"/>
    <property type="match status" value="1"/>
</dbReference>
<dbReference type="CDD" id="cd06225">
    <property type="entry name" value="HAMP"/>
    <property type="match status" value="1"/>
</dbReference>
<dbReference type="PANTHER" id="PTHR44936">
    <property type="entry name" value="SENSOR PROTEIN CREC"/>
    <property type="match status" value="1"/>
</dbReference>
<dbReference type="RefSeq" id="WP_379486421.1">
    <property type="nucleotide sequence ID" value="NZ_JBHLWK010000008.1"/>
</dbReference>
<reference evidence="14 15" key="1">
    <citation type="submission" date="2024-09" db="EMBL/GenBank/DDBJ databases">
        <authorList>
            <person name="Sun Q."/>
            <person name="Mori K."/>
        </authorList>
    </citation>
    <scope>NUCLEOTIDE SEQUENCE [LARGE SCALE GENOMIC DNA]</scope>
    <source>
        <strain evidence="14 15">CCM 7706</strain>
    </source>
</reference>
<dbReference type="InterPro" id="IPR005467">
    <property type="entry name" value="His_kinase_dom"/>
</dbReference>
<dbReference type="Gene3D" id="1.10.287.130">
    <property type="match status" value="1"/>
</dbReference>
<evidence type="ECO:0000259" key="12">
    <source>
        <dbReference type="PROSITE" id="PS50109"/>
    </source>
</evidence>
<dbReference type="SUPFAM" id="SSF47384">
    <property type="entry name" value="Homodimeric domain of signal transducing histidine kinase"/>
    <property type="match status" value="1"/>
</dbReference>
<dbReference type="PROSITE" id="PS50885">
    <property type="entry name" value="HAMP"/>
    <property type="match status" value="1"/>
</dbReference>